<proteinExistence type="predicted"/>
<name>A0A9P7VFH1_9AGAR</name>
<comment type="caution">
    <text evidence="1">The sequence shown here is derived from an EMBL/GenBank/DDBJ whole genome shotgun (WGS) entry which is preliminary data.</text>
</comment>
<organism evidence="1 2">
    <name type="scientific">Guyanagaster necrorhizus</name>
    <dbReference type="NCBI Taxonomy" id="856835"/>
    <lineage>
        <taxon>Eukaryota</taxon>
        <taxon>Fungi</taxon>
        <taxon>Dikarya</taxon>
        <taxon>Basidiomycota</taxon>
        <taxon>Agaricomycotina</taxon>
        <taxon>Agaricomycetes</taxon>
        <taxon>Agaricomycetidae</taxon>
        <taxon>Agaricales</taxon>
        <taxon>Marasmiineae</taxon>
        <taxon>Physalacriaceae</taxon>
        <taxon>Guyanagaster</taxon>
    </lineage>
</organism>
<dbReference type="RefSeq" id="XP_043033085.1">
    <property type="nucleotide sequence ID" value="XM_043178104.1"/>
</dbReference>
<dbReference type="GeneID" id="66100391"/>
<protein>
    <submittedName>
        <fullName evidence="1">Uncharacterized protein</fullName>
    </submittedName>
</protein>
<evidence type="ECO:0000313" key="1">
    <source>
        <dbReference type="EMBL" id="KAG7439585.1"/>
    </source>
</evidence>
<reference evidence="1" key="1">
    <citation type="submission" date="2020-11" db="EMBL/GenBank/DDBJ databases">
        <title>Adaptations for nitrogen fixation in a non-lichenized fungal sporocarp promotes dispersal by wood-feeding termites.</title>
        <authorList>
            <consortium name="DOE Joint Genome Institute"/>
            <person name="Koch R.A."/>
            <person name="Yoon G."/>
            <person name="Arayal U."/>
            <person name="Lail K."/>
            <person name="Amirebrahimi M."/>
            <person name="Labutti K."/>
            <person name="Lipzen A."/>
            <person name="Riley R."/>
            <person name="Barry K."/>
            <person name="Henrissat B."/>
            <person name="Grigoriev I.V."/>
            <person name="Herr J.R."/>
            <person name="Aime M.C."/>
        </authorList>
    </citation>
    <scope>NUCLEOTIDE SEQUENCE</scope>
    <source>
        <strain evidence="1">MCA 3950</strain>
    </source>
</reference>
<accession>A0A9P7VFH1</accession>
<gene>
    <name evidence="1" type="ORF">BT62DRAFT_1013733</name>
</gene>
<evidence type="ECO:0000313" key="2">
    <source>
        <dbReference type="Proteomes" id="UP000812287"/>
    </source>
</evidence>
<dbReference type="AlphaFoldDB" id="A0A9P7VFH1"/>
<dbReference type="EMBL" id="MU250589">
    <property type="protein sequence ID" value="KAG7439585.1"/>
    <property type="molecule type" value="Genomic_DNA"/>
</dbReference>
<sequence>MRRHESPISREYLTLTAPVTRDRMCFLAICPNLARCNDIVQHQCSKSNHYPMEHMISPCSEFRDINYISMDDLNKECLICVIFKEFGLEPCDRSYFAKPCSAASVHDPGQNLTIMSRMVKISQLQRSREKNSHRMEPYSGICLFAENRYTLRCNKHDVFGVTKG</sequence>
<keyword evidence="2" id="KW-1185">Reference proteome</keyword>
<dbReference type="Proteomes" id="UP000812287">
    <property type="component" value="Unassembled WGS sequence"/>
</dbReference>